<protein>
    <recommendedName>
        <fullName evidence="2">GmrSD restriction endonucleases N-terminal domain-containing protein</fullName>
    </recommendedName>
</protein>
<gene>
    <name evidence="3" type="ORF">Mic7113_3487</name>
</gene>
<sequence length="640" mass="73316">MPHLVTEERFRVVRSTPLLPTSSTNKGMTSISTFDITKEPLLDLLRDIQQGKIQLVDFQRSWCWDEERIERVIASVSLGFPVGAVMLLQQGNPDVKFKPRLVESLNLAHPPVPTALILDGQQRLTSLFMCLLSDQPVRIDRGKRYPPEQRWYYIDIAQALDYPHTDRRDAIWGLTVDKKLYRPGQPVIDCSTPKKEFELGLFPISQVFNFPQWRSQYCKYWHYDPQKLALIDEFEATVIKKFEHYQMGLFVLRAELPKEAVCYIFEENNKRQCELTQFDLLTSSFAAADFDLRSDWIAREKRFSSHPVLRLLKPTDFLQAIALMGNYARRVQAQQQGCHPERLPGVACNRQDVLGLELAQYQHWMEPISAAFEEVARFLHTQAIFDANDLPYPMQLVVMAPLFAILKEGIKLDWVRQHLQQWFYSGAASGIYSRSREATAGKDLLEVPKWIKGGEVPSTVKEAHLSAERLQSLVNSQGATYRAIAALLRRDGALDFVSGEPITAARYFDEKIENHHIFPQQWCKQQGIPRSRYNSIINKTPLTAKTNKFLGGKAPSEYLAKLGEQGMSRQRINEILRSHLIEPTTLHNDDFEAFFELRTQALLAKIGRAMGKSLVGESLPENGSGNGFHPKRFIDYHAPK</sequence>
<dbReference type="eggNOG" id="COG3472">
    <property type="taxonomic scope" value="Bacteria"/>
</dbReference>
<reference evidence="3 4" key="1">
    <citation type="submission" date="2012-06" db="EMBL/GenBank/DDBJ databases">
        <title>Finished chromosome of genome of Microcoleus sp. PCC 7113.</title>
        <authorList>
            <consortium name="US DOE Joint Genome Institute"/>
            <person name="Gugger M."/>
            <person name="Coursin T."/>
            <person name="Rippka R."/>
            <person name="Tandeau De Marsac N."/>
            <person name="Huntemann M."/>
            <person name="Wei C.-L."/>
            <person name="Han J."/>
            <person name="Detter J.C."/>
            <person name="Han C."/>
            <person name="Tapia R."/>
            <person name="Chen A."/>
            <person name="Kyrpides N."/>
            <person name="Mavromatis K."/>
            <person name="Markowitz V."/>
            <person name="Szeto E."/>
            <person name="Ivanova N."/>
            <person name="Pagani I."/>
            <person name="Pati A."/>
            <person name="Goodwin L."/>
            <person name="Nordberg H.P."/>
            <person name="Cantor M.N."/>
            <person name="Hua S.X."/>
            <person name="Woyke T."/>
            <person name="Kerfeld C.A."/>
        </authorList>
    </citation>
    <scope>NUCLEOTIDE SEQUENCE [LARGE SCALE GENOMIC DNA]</scope>
    <source>
        <strain evidence="3 4">PCC 7113</strain>
    </source>
</reference>
<dbReference type="PATRIC" id="fig|1173027.3.peg.3838"/>
<dbReference type="AlphaFoldDB" id="K9WHG6"/>
<feature type="region of interest" description="Disordered" evidence="1">
    <location>
        <begin position="620"/>
        <end position="640"/>
    </location>
</feature>
<dbReference type="PANTHER" id="PTHR37292">
    <property type="entry name" value="VNG6097C"/>
    <property type="match status" value="1"/>
</dbReference>
<dbReference type="eggNOG" id="COG1479">
    <property type="taxonomic scope" value="Bacteria"/>
</dbReference>
<dbReference type="STRING" id="1173027.Mic7113_3487"/>
<dbReference type="Proteomes" id="UP000010471">
    <property type="component" value="Chromosome"/>
</dbReference>
<evidence type="ECO:0000313" key="4">
    <source>
        <dbReference type="Proteomes" id="UP000010471"/>
    </source>
</evidence>
<proteinExistence type="predicted"/>
<organism evidence="3 4">
    <name type="scientific">Allocoleopsis franciscana PCC 7113</name>
    <dbReference type="NCBI Taxonomy" id="1173027"/>
    <lineage>
        <taxon>Bacteria</taxon>
        <taxon>Bacillati</taxon>
        <taxon>Cyanobacteriota</taxon>
        <taxon>Cyanophyceae</taxon>
        <taxon>Coleofasciculales</taxon>
        <taxon>Coleofasciculaceae</taxon>
        <taxon>Allocoleopsis</taxon>
        <taxon>Allocoleopsis franciscana</taxon>
    </lineage>
</organism>
<evidence type="ECO:0000259" key="2">
    <source>
        <dbReference type="Pfam" id="PF03235"/>
    </source>
</evidence>
<keyword evidence="4" id="KW-1185">Reference proteome</keyword>
<dbReference type="RefSeq" id="WP_015183356.1">
    <property type="nucleotide sequence ID" value="NC_019738.1"/>
</dbReference>
<dbReference type="HOGENOM" id="CLU_021082_0_0_3"/>
<dbReference type="Pfam" id="PF03235">
    <property type="entry name" value="GmrSD_N"/>
    <property type="match status" value="1"/>
</dbReference>
<dbReference type="KEGG" id="mic:Mic7113_3487"/>
<feature type="domain" description="GmrSD restriction endonucleases N-terminal" evidence="2">
    <location>
        <begin position="42"/>
        <end position="285"/>
    </location>
</feature>
<dbReference type="EMBL" id="CP003630">
    <property type="protein sequence ID" value="AFZ19214.1"/>
    <property type="molecule type" value="Genomic_DNA"/>
</dbReference>
<evidence type="ECO:0000313" key="3">
    <source>
        <dbReference type="EMBL" id="AFZ19214.1"/>
    </source>
</evidence>
<evidence type="ECO:0000256" key="1">
    <source>
        <dbReference type="SAM" id="MobiDB-lite"/>
    </source>
</evidence>
<dbReference type="PANTHER" id="PTHR37292:SF2">
    <property type="entry name" value="DUF262 DOMAIN-CONTAINING PROTEIN"/>
    <property type="match status" value="1"/>
</dbReference>
<dbReference type="InterPro" id="IPR004919">
    <property type="entry name" value="GmrSD_N"/>
</dbReference>
<accession>K9WHG6</accession>
<name>K9WHG6_9CYAN</name>